<sequence length="133" mass="14985">MASSSDQNTEMDYQNIPPSSGRNTLNHHGIFALGLKLKRLISTFHAHCPRIRKHDYLSNTQSPDERSNFFWGNYQAKNLLRESSEKKHGVWLFPLRKPPGSPIHKTPTASPVKASKTKGRKVPSPPPSKTSKK</sequence>
<gene>
    <name evidence="2" type="ORF">TNIN_215611</name>
</gene>
<protein>
    <submittedName>
        <fullName evidence="2">Uncharacterized protein</fullName>
    </submittedName>
</protein>
<proteinExistence type="predicted"/>
<organism evidence="2 3">
    <name type="scientific">Trichonephila inaurata madagascariensis</name>
    <dbReference type="NCBI Taxonomy" id="2747483"/>
    <lineage>
        <taxon>Eukaryota</taxon>
        <taxon>Metazoa</taxon>
        <taxon>Ecdysozoa</taxon>
        <taxon>Arthropoda</taxon>
        <taxon>Chelicerata</taxon>
        <taxon>Arachnida</taxon>
        <taxon>Araneae</taxon>
        <taxon>Araneomorphae</taxon>
        <taxon>Entelegynae</taxon>
        <taxon>Araneoidea</taxon>
        <taxon>Nephilidae</taxon>
        <taxon>Trichonephila</taxon>
        <taxon>Trichonephila inaurata</taxon>
    </lineage>
</organism>
<comment type="caution">
    <text evidence="2">The sequence shown here is derived from an EMBL/GenBank/DDBJ whole genome shotgun (WGS) entry which is preliminary data.</text>
</comment>
<feature type="region of interest" description="Disordered" evidence="1">
    <location>
        <begin position="93"/>
        <end position="133"/>
    </location>
</feature>
<reference evidence="2" key="1">
    <citation type="submission" date="2020-08" db="EMBL/GenBank/DDBJ databases">
        <title>Multicomponent nature underlies the extraordinary mechanical properties of spider dragline silk.</title>
        <authorList>
            <person name="Kono N."/>
            <person name="Nakamura H."/>
            <person name="Mori M."/>
            <person name="Yoshida Y."/>
            <person name="Ohtoshi R."/>
            <person name="Malay A.D."/>
            <person name="Moran D.A.P."/>
            <person name="Tomita M."/>
            <person name="Numata K."/>
            <person name="Arakawa K."/>
        </authorList>
    </citation>
    <scope>NUCLEOTIDE SEQUENCE</scope>
</reference>
<dbReference type="Proteomes" id="UP000886998">
    <property type="component" value="Unassembled WGS sequence"/>
</dbReference>
<dbReference type="AlphaFoldDB" id="A0A8X6JA64"/>
<evidence type="ECO:0000313" key="3">
    <source>
        <dbReference type="Proteomes" id="UP000886998"/>
    </source>
</evidence>
<feature type="compositionally biased region" description="Pro residues" evidence="1">
    <location>
        <begin position="123"/>
        <end position="133"/>
    </location>
</feature>
<accession>A0A8X6JA64</accession>
<evidence type="ECO:0000313" key="2">
    <source>
        <dbReference type="EMBL" id="GFS50894.1"/>
    </source>
</evidence>
<dbReference type="EMBL" id="BMAV01026497">
    <property type="protein sequence ID" value="GFS50894.1"/>
    <property type="molecule type" value="Genomic_DNA"/>
</dbReference>
<keyword evidence="3" id="KW-1185">Reference proteome</keyword>
<feature type="region of interest" description="Disordered" evidence="1">
    <location>
        <begin position="1"/>
        <end position="24"/>
    </location>
</feature>
<name>A0A8X6JA64_9ARAC</name>
<evidence type="ECO:0000256" key="1">
    <source>
        <dbReference type="SAM" id="MobiDB-lite"/>
    </source>
</evidence>